<dbReference type="GO" id="GO:0015935">
    <property type="term" value="C:small ribosomal subunit"/>
    <property type="evidence" value="ECO:0007669"/>
    <property type="project" value="InterPro"/>
</dbReference>
<comment type="caution">
    <text evidence="7">The sequence shown here is derived from an EMBL/GenBank/DDBJ whole genome shotgun (WGS) entry which is preliminary data.</text>
</comment>
<dbReference type="CDD" id="cd01425">
    <property type="entry name" value="RPS2"/>
    <property type="match status" value="1"/>
</dbReference>
<keyword evidence="3 5" id="KW-0687">Ribonucleoprotein</keyword>
<dbReference type="PRINTS" id="PR00395">
    <property type="entry name" value="RIBOSOMALS2"/>
</dbReference>
<dbReference type="InterPro" id="IPR005706">
    <property type="entry name" value="Ribosomal_uS2_bac/mit/plastid"/>
</dbReference>
<evidence type="ECO:0000313" key="8">
    <source>
        <dbReference type="Proteomes" id="UP000177418"/>
    </source>
</evidence>
<organism evidence="7 8">
    <name type="scientific">Candidatus Roizmanbacteria bacterium RIFCSPLOWO2_02_FULL_36_11</name>
    <dbReference type="NCBI Taxonomy" id="1802071"/>
    <lineage>
        <taxon>Bacteria</taxon>
        <taxon>Candidatus Roizmaniibacteriota</taxon>
    </lineage>
</organism>
<proteinExistence type="inferred from homology"/>
<dbReference type="Gene3D" id="1.10.287.610">
    <property type="entry name" value="Helix hairpin bin"/>
    <property type="match status" value="1"/>
</dbReference>
<evidence type="ECO:0000256" key="2">
    <source>
        <dbReference type="ARBA" id="ARBA00022980"/>
    </source>
</evidence>
<dbReference type="InterPro" id="IPR001865">
    <property type="entry name" value="Ribosomal_uS2"/>
</dbReference>
<evidence type="ECO:0000256" key="1">
    <source>
        <dbReference type="ARBA" id="ARBA00006242"/>
    </source>
</evidence>
<dbReference type="SUPFAM" id="SSF52313">
    <property type="entry name" value="Ribosomal protein S2"/>
    <property type="match status" value="1"/>
</dbReference>
<dbReference type="Proteomes" id="UP000177418">
    <property type="component" value="Unassembled WGS sequence"/>
</dbReference>
<dbReference type="AlphaFoldDB" id="A0A1F7JCZ8"/>
<dbReference type="InterPro" id="IPR023591">
    <property type="entry name" value="Ribosomal_uS2_flav_dom_sf"/>
</dbReference>
<evidence type="ECO:0000256" key="5">
    <source>
        <dbReference type="HAMAP-Rule" id="MF_00291"/>
    </source>
</evidence>
<comment type="similarity">
    <text evidence="1 5 6">Belongs to the universal ribosomal protein uS2 family.</text>
</comment>
<dbReference type="PANTHER" id="PTHR12534">
    <property type="entry name" value="30S RIBOSOMAL PROTEIN S2 PROKARYOTIC AND ORGANELLAR"/>
    <property type="match status" value="1"/>
</dbReference>
<protein>
    <recommendedName>
        <fullName evidence="4 5">Small ribosomal subunit protein uS2</fullName>
    </recommendedName>
</protein>
<dbReference type="PANTHER" id="PTHR12534:SF0">
    <property type="entry name" value="SMALL RIBOSOMAL SUBUNIT PROTEIN US2M"/>
    <property type="match status" value="1"/>
</dbReference>
<accession>A0A1F7JCZ8</accession>
<evidence type="ECO:0000256" key="4">
    <source>
        <dbReference type="ARBA" id="ARBA00035256"/>
    </source>
</evidence>
<dbReference type="EMBL" id="MGAV01000018">
    <property type="protein sequence ID" value="OGK53476.1"/>
    <property type="molecule type" value="Genomic_DNA"/>
</dbReference>
<evidence type="ECO:0000313" key="7">
    <source>
        <dbReference type="EMBL" id="OGK53476.1"/>
    </source>
</evidence>
<evidence type="ECO:0000256" key="3">
    <source>
        <dbReference type="ARBA" id="ARBA00023274"/>
    </source>
</evidence>
<name>A0A1F7JCZ8_9BACT</name>
<keyword evidence="2 5" id="KW-0689">Ribosomal protein</keyword>
<gene>
    <name evidence="5" type="primary">rpsB</name>
    <name evidence="7" type="ORF">A3H78_04595</name>
</gene>
<dbReference type="PROSITE" id="PS00963">
    <property type="entry name" value="RIBOSOMAL_S2_2"/>
    <property type="match status" value="1"/>
</dbReference>
<dbReference type="Pfam" id="PF00318">
    <property type="entry name" value="Ribosomal_S2"/>
    <property type="match status" value="1"/>
</dbReference>
<dbReference type="Gene3D" id="3.40.50.10490">
    <property type="entry name" value="Glucose-6-phosphate isomerase like protein, domain 1"/>
    <property type="match status" value="1"/>
</dbReference>
<dbReference type="GO" id="GO:0006412">
    <property type="term" value="P:translation"/>
    <property type="evidence" value="ECO:0007669"/>
    <property type="project" value="UniProtKB-UniRule"/>
</dbReference>
<dbReference type="GO" id="GO:0003735">
    <property type="term" value="F:structural constituent of ribosome"/>
    <property type="evidence" value="ECO:0007669"/>
    <property type="project" value="InterPro"/>
</dbReference>
<dbReference type="NCBIfam" id="TIGR01011">
    <property type="entry name" value="rpsB_bact"/>
    <property type="match status" value="1"/>
</dbReference>
<dbReference type="HAMAP" id="MF_00291_B">
    <property type="entry name" value="Ribosomal_uS2_B"/>
    <property type="match status" value="1"/>
</dbReference>
<sequence>MKKIEPEDLLSAGVHFGHKSWRVHPKARPFIYKMERGSSIIDLFQTADQLQKAKDFVFNLGSENKSLLVVASKKQIRSEISKICTDNDIPYFTYKWVGGFMTNFDEVVKNIKKMTQLEEDKQNGAWSALPKHETVQLEKKMNRIKKVYHGVRFLTKEPDSIFIIDIKKESNVVKESNMKKIPTIALVDTNCDPTLVNYPIVGNDDALTSVMLIVQEIISSFVEGRKTVKSELKPKI</sequence>
<evidence type="ECO:0000256" key="6">
    <source>
        <dbReference type="RuleBase" id="RU003631"/>
    </source>
</evidence>
<reference evidence="7 8" key="1">
    <citation type="journal article" date="2016" name="Nat. Commun.">
        <title>Thousands of microbial genomes shed light on interconnected biogeochemical processes in an aquifer system.</title>
        <authorList>
            <person name="Anantharaman K."/>
            <person name="Brown C.T."/>
            <person name="Hug L.A."/>
            <person name="Sharon I."/>
            <person name="Castelle C.J."/>
            <person name="Probst A.J."/>
            <person name="Thomas B.C."/>
            <person name="Singh A."/>
            <person name="Wilkins M.J."/>
            <person name="Karaoz U."/>
            <person name="Brodie E.L."/>
            <person name="Williams K.H."/>
            <person name="Hubbard S.S."/>
            <person name="Banfield J.F."/>
        </authorList>
    </citation>
    <scope>NUCLEOTIDE SEQUENCE [LARGE SCALE GENOMIC DNA]</scope>
</reference>
<dbReference type="InterPro" id="IPR018130">
    <property type="entry name" value="Ribosomal_uS2_CS"/>
</dbReference>